<gene>
    <name evidence="1" type="ORF">Faunusvirus17_13</name>
</gene>
<name>A0A3G4ZYU5_9VIRU</name>
<accession>A0A3G4ZYU5</accession>
<evidence type="ECO:0000313" key="1">
    <source>
        <dbReference type="EMBL" id="AYV79494.1"/>
    </source>
</evidence>
<sequence>MSLDETKLDNVFKLYSENITNAITAIERLNYLTCTENKVLQNLKTNNILELSRQILQDYLNYFYHTVHNNMDKNINTFCTEIRKYITIHSNCLVQQYADIFTKVYYNMSRDQFDTTDLEDYIESIEVQLHIMFRQYKPDMLKTFYECTDKCKLPYDSKTDPFNFKISKIDDEKDEKQTV</sequence>
<organism evidence="1">
    <name type="scientific">Faunusvirus sp</name>
    <dbReference type="NCBI Taxonomy" id="2487766"/>
    <lineage>
        <taxon>Viruses</taxon>
        <taxon>Varidnaviria</taxon>
        <taxon>Bamfordvirae</taxon>
        <taxon>Nucleocytoviricota</taxon>
        <taxon>Megaviricetes</taxon>
        <taxon>Imitervirales</taxon>
        <taxon>Mimiviridae</taxon>
    </lineage>
</organism>
<proteinExistence type="predicted"/>
<dbReference type="EMBL" id="MK072148">
    <property type="protein sequence ID" value="AYV79494.1"/>
    <property type="molecule type" value="Genomic_DNA"/>
</dbReference>
<protein>
    <submittedName>
        <fullName evidence="1">Uncharacterized protein</fullName>
    </submittedName>
</protein>
<reference evidence="1" key="1">
    <citation type="submission" date="2018-10" db="EMBL/GenBank/DDBJ databases">
        <title>Hidden diversity of soil giant viruses.</title>
        <authorList>
            <person name="Schulz F."/>
            <person name="Alteio L."/>
            <person name="Goudeau D."/>
            <person name="Ryan E.M."/>
            <person name="Malmstrom R.R."/>
            <person name="Blanchard J."/>
            <person name="Woyke T."/>
        </authorList>
    </citation>
    <scope>NUCLEOTIDE SEQUENCE</scope>
    <source>
        <strain evidence="1">FNV1</strain>
    </source>
</reference>